<reference evidence="1 3" key="2">
    <citation type="submission" date="2008-08" db="EMBL/GenBank/DDBJ databases">
        <authorList>
            <person name="Fulton L."/>
            <person name="Clifton S."/>
            <person name="Fulton B."/>
            <person name="Xu J."/>
            <person name="Minx P."/>
            <person name="Pepin K.H."/>
            <person name="Johnson M."/>
            <person name="Bhonagiri V."/>
            <person name="Nash W.E."/>
            <person name="Mardis E.R."/>
            <person name="Wilson R.K."/>
        </authorList>
    </citation>
    <scope>NUCLEOTIDE SEQUENCE [LARGE SCALE GENOMIC DNA]</scope>
    <source>
        <strain evidence="1 3">ATCC 29176</strain>
    </source>
</reference>
<evidence type="ECO:0000313" key="3">
    <source>
        <dbReference type="Proteomes" id="UP000003254"/>
    </source>
</evidence>
<dbReference type="EMBL" id="ABOU02000050">
    <property type="protein sequence ID" value="EDY31775.1"/>
    <property type="molecule type" value="Genomic_DNA"/>
</dbReference>
<dbReference type="Proteomes" id="UP000003254">
    <property type="component" value="Unassembled WGS sequence"/>
</dbReference>
<evidence type="ECO:0000313" key="2">
    <source>
        <dbReference type="EMBL" id="EDY31779.1"/>
    </source>
</evidence>
<evidence type="ECO:0000313" key="1">
    <source>
        <dbReference type="EMBL" id="EDY31775.1"/>
    </source>
</evidence>
<proteinExistence type="predicted"/>
<keyword evidence="3" id="KW-1185">Reference proteome</keyword>
<dbReference type="EMBL" id="ABOU02000050">
    <property type="protein sequence ID" value="EDY31779.1"/>
    <property type="molecule type" value="Genomic_DNA"/>
</dbReference>
<accession>B5CSG0</accession>
<reference evidence="1 3" key="1">
    <citation type="submission" date="2008-08" db="EMBL/GenBank/DDBJ databases">
        <title>Draft genome sequence of Ruminococcus lactaris ATCC 29176.</title>
        <authorList>
            <person name="Sudarsanam P."/>
            <person name="Ley R."/>
            <person name="Guruge J."/>
            <person name="Turnbaugh P.J."/>
            <person name="Mahowald M."/>
            <person name="Liep D."/>
            <person name="Gordon J."/>
        </authorList>
    </citation>
    <scope>NUCLEOTIDE SEQUENCE [LARGE SCALE GENOMIC DNA]</scope>
    <source>
        <strain evidence="1 3">ATCC 29176</strain>
    </source>
</reference>
<protein>
    <submittedName>
        <fullName evidence="1">Uncharacterized protein</fullName>
    </submittedName>
</protein>
<gene>
    <name evidence="1" type="ORF">RUMLAC_02421</name>
    <name evidence="2" type="ORF">RUMLAC_02425</name>
</gene>
<comment type="caution">
    <text evidence="1">The sequence shown here is derived from an EMBL/GenBank/DDBJ whole genome shotgun (WGS) entry which is preliminary data.</text>
</comment>
<name>B5CSG0_9FIRM</name>
<sequence>MTRISNLQTAGFDILVDNLPALLLIFKFALLSEYAVELKTSYRDGQRKAGCS</sequence>
<organism evidence="1 3">
    <name type="scientific">[Ruminococcus] lactaris ATCC 29176</name>
    <dbReference type="NCBI Taxonomy" id="471875"/>
    <lineage>
        <taxon>Bacteria</taxon>
        <taxon>Bacillati</taxon>
        <taxon>Bacillota</taxon>
        <taxon>Clostridia</taxon>
        <taxon>Lachnospirales</taxon>
        <taxon>Lachnospiraceae</taxon>
        <taxon>Mediterraneibacter</taxon>
    </lineage>
</organism>
<dbReference type="AlphaFoldDB" id="B5CSG0"/>
<dbReference type="HOGENOM" id="CLU_3084435_0_0_9"/>